<dbReference type="SUPFAM" id="SSF52540">
    <property type="entry name" value="P-loop containing nucleoside triphosphate hydrolases"/>
    <property type="match status" value="1"/>
</dbReference>
<dbReference type="Proteomes" id="UP000316639">
    <property type="component" value="Unassembled WGS sequence"/>
</dbReference>
<dbReference type="OrthoDB" id="5243870at2"/>
<dbReference type="EMBL" id="VOBR01000036">
    <property type="protein sequence ID" value="TWP46054.1"/>
    <property type="molecule type" value="Genomic_DNA"/>
</dbReference>
<dbReference type="InterPro" id="IPR027417">
    <property type="entry name" value="P-loop_NTPase"/>
</dbReference>
<keyword evidence="3" id="KW-1185">Reference proteome</keyword>
<accession>A0A563EHF6</accession>
<comment type="caution">
    <text evidence="2">The sequence shown here is derived from an EMBL/GenBank/DDBJ whole genome shotgun (WGS) entry which is preliminary data.</text>
</comment>
<evidence type="ECO:0000256" key="1">
    <source>
        <dbReference type="SAM" id="MobiDB-lite"/>
    </source>
</evidence>
<gene>
    <name evidence="2" type="ORF">FKR81_37430</name>
</gene>
<evidence type="ECO:0000313" key="3">
    <source>
        <dbReference type="Proteomes" id="UP000316639"/>
    </source>
</evidence>
<feature type="compositionally biased region" description="Low complexity" evidence="1">
    <location>
        <begin position="266"/>
        <end position="279"/>
    </location>
</feature>
<name>A0A563EHF6_9PSEU</name>
<dbReference type="AlphaFoldDB" id="A0A563EHF6"/>
<dbReference type="RefSeq" id="WP_146359042.1">
    <property type="nucleotide sequence ID" value="NZ_VOBR01000036.1"/>
</dbReference>
<dbReference type="Gene3D" id="3.40.50.300">
    <property type="entry name" value="P-loop containing nucleotide triphosphate hydrolases"/>
    <property type="match status" value="1"/>
</dbReference>
<evidence type="ECO:0000313" key="2">
    <source>
        <dbReference type="EMBL" id="TWP46054.1"/>
    </source>
</evidence>
<sequence length="303" mass="30913">MLVAVLSLKGSPGVTTFSVALAARWPAPVRTVLVEADPSGGDIATRFCLPSTPGLLSLAAAARSSPDSELLWQHTQALPGGLPVVTTPPDADQARAALLALPPNSSAGVDVLRSTANAPDTVVIADCGRIDHGSAAMGIVRESDVLVLLTRAHADDLAHLARRLPAVGRWAPRAALLLVGEGYSTTEVSRELGVPPLGRVPHDERGAAVLCGRPPRSRWGRSAPSNSALGRFAHKVAVVLTPTPAAPPPSFDLAGADQKHTAVARSTPAAPNGAASSSGLRLAPSPPDLPADEQRDSQGGAAS</sequence>
<proteinExistence type="predicted"/>
<protein>
    <submittedName>
        <fullName evidence="2">Chromosome partitioning protein</fullName>
    </submittedName>
</protein>
<feature type="region of interest" description="Disordered" evidence="1">
    <location>
        <begin position="248"/>
        <end position="303"/>
    </location>
</feature>
<reference evidence="2 3" key="1">
    <citation type="submission" date="2019-07" db="EMBL/GenBank/DDBJ databases">
        <title>Lentzea xizangensis sp. nov., isolated from Qinghai-Tibetan Plateau Soils.</title>
        <authorList>
            <person name="Huang J."/>
        </authorList>
    </citation>
    <scope>NUCLEOTIDE SEQUENCE [LARGE SCALE GENOMIC DNA]</scope>
    <source>
        <strain evidence="2 3">FXJ1.1311</strain>
    </source>
</reference>
<organism evidence="2 3">
    <name type="scientific">Lentzea tibetensis</name>
    <dbReference type="NCBI Taxonomy" id="2591470"/>
    <lineage>
        <taxon>Bacteria</taxon>
        <taxon>Bacillati</taxon>
        <taxon>Actinomycetota</taxon>
        <taxon>Actinomycetes</taxon>
        <taxon>Pseudonocardiales</taxon>
        <taxon>Pseudonocardiaceae</taxon>
        <taxon>Lentzea</taxon>
    </lineage>
</organism>